<dbReference type="GO" id="GO:0015171">
    <property type="term" value="F:amino acid transmembrane transporter activity"/>
    <property type="evidence" value="ECO:0007669"/>
    <property type="project" value="TreeGrafter"/>
</dbReference>
<keyword evidence="2" id="KW-1003">Cell membrane</keyword>
<protein>
    <submittedName>
        <fullName evidence="7">LysE family translocator</fullName>
    </submittedName>
</protein>
<reference evidence="7 8" key="1">
    <citation type="submission" date="2018-07" db="EMBL/GenBank/DDBJ databases">
        <title>The draft genome of Phyllobacterium salinisoli.</title>
        <authorList>
            <person name="Liu L."/>
            <person name="Li L."/>
            <person name="Zhang X."/>
            <person name="Liang L."/>
        </authorList>
    </citation>
    <scope>NUCLEOTIDE SEQUENCE [LARGE SCALE GENOMIC DNA]</scope>
    <source>
        <strain evidence="7 8">LLAN61</strain>
    </source>
</reference>
<feature type="transmembrane region" description="Helical" evidence="6">
    <location>
        <begin position="73"/>
        <end position="90"/>
    </location>
</feature>
<evidence type="ECO:0000256" key="3">
    <source>
        <dbReference type="ARBA" id="ARBA00022692"/>
    </source>
</evidence>
<feature type="transmembrane region" description="Helical" evidence="6">
    <location>
        <begin position="186"/>
        <end position="204"/>
    </location>
</feature>
<dbReference type="PANTHER" id="PTHR30086:SF20">
    <property type="entry name" value="ARGININE EXPORTER PROTEIN ARGO-RELATED"/>
    <property type="match status" value="1"/>
</dbReference>
<dbReference type="PANTHER" id="PTHR30086">
    <property type="entry name" value="ARGININE EXPORTER PROTEIN ARGO"/>
    <property type="match status" value="1"/>
</dbReference>
<dbReference type="AlphaFoldDB" id="A0A368JYH7"/>
<dbReference type="RefSeq" id="WP_114442193.1">
    <property type="nucleotide sequence ID" value="NZ_QOZG01000009.1"/>
</dbReference>
<dbReference type="Pfam" id="PF01810">
    <property type="entry name" value="LysE"/>
    <property type="match status" value="1"/>
</dbReference>
<evidence type="ECO:0000256" key="6">
    <source>
        <dbReference type="SAM" id="Phobius"/>
    </source>
</evidence>
<evidence type="ECO:0000256" key="4">
    <source>
        <dbReference type="ARBA" id="ARBA00022989"/>
    </source>
</evidence>
<comment type="subcellular location">
    <subcellularLocation>
        <location evidence="1">Cell membrane</location>
        <topology evidence="1">Multi-pass membrane protein</topology>
    </subcellularLocation>
</comment>
<evidence type="ECO:0000256" key="1">
    <source>
        <dbReference type="ARBA" id="ARBA00004651"/>
    </source>
</evidence>
<accession>A0A368JYH7</accession>
<dbReference type="EMBL" id="QOZG01000009">
    <property type="protein sequence ID" value="RCS22198.1"/>
    <property type="molecule type" value="Genomic_DNA"/>
</dbReference>
<dbReference type="Proteomes" id="UP000253420">
    <property type="component" value="Unassembled WGS sequence"/>
</dbReference>
<evidence type="ECO:0000256" key="2">
    <source>
        <dbReference type="ARBA" id="ARBA00022475"/>
    </source>
</evidence>
<evidence type="ECO:0000313" key="7">
    <source>
        <dbReference type="EMBL" id="RCS22198.1"/>
    </source>
</evidence>
<evidence type="ECO:0000313" key="8">
    <source>
        <dbReference type="Proteomes" id="UP000253420"/>
    </source>
</evidence>
<dbReference type="OrthoDB" id="9812084at2"/>
<dbReference type="InterPro" id="IPR001123">
    <property type="entry name" value="LeuE-type"/>
</dbReference>
<sequence>MDLEWIAAVSSFAVAMAGTPGPNNMMATASGANYGFRRTMPFICGVTIAVAAIILVAAAVGSPLMADSRMRGIVKWAGLFYLLWLAWQIGSARPEMKNPGDCKDTGDRPLTWMQGALFQLVNPKLWAMVAGAVVAYGSTAHDHGTLAIALGFAFIFGIATFASTAAWTLVGLGAGRFLRTERAMRLFNWSMAFMLVMSLVPVLTE</sequence>
<dbReference type="GO" id="GO:0005886">
    <property type="term" value="C:plasma membrane"/>
    <property type="evidence" value="ECO:0007669"/>
    <property type="project" value="UniProtKB-SubCell"/>
</dbReference>
<proteinExistence type="predicted"/>
<organism evidence="7 8">
    <name type="scientific">Phyllobacterium salinisoli</name>
    <dbReference type="NCBI Taxonomy" id="1899321"/>
    <lineage>
        <taxon>Bacteria</taxon>
        <taxon>Pseudomonadati</taxon>
        <taxon>Pseudomonadota</taxon>
        <taxon>Alphaproteobacteria</taxon>
        <taxon>Hyphomicrobiales</taxon>
        <taxon>Phyllobacteriaceae</taxon>
        <taxon>Phyllobacterium</taxon>
    </lineage>
</organism>
<feature type="transmembrane region" description="Helical" evidence="6">
    <location>
        <begin position="39"/>
        <end position="61"/>
    </location>
</feature>
<keyword evidence="3 6" id="KW-0812">Transmembrane</keyword>
<keyword evidence="5 6" id="KW-0472">Membrane</keyword>
<dbReference type="GO" id="GO:0033228">
    <property type="term" value="P:cysteine export across plasma membrane"/>
    <property type="evidence" value="ECO:0007669"/>
    <property type="project" value="TreeGrafter"/>
</dbReference>
<name>A0A368JYH7_9HYPH</name>
<evidence type="ECO:0000256" key="5">
    <source>
        <dbReference type="ARBA" id="ARBA00023136"/>
    </source>
</evidence>
<keyword evidence="4 6" id="KW-1133">Transmembrane helix</keyword>
<keyword evidence="8" id="KW-1185">Reference proteome</keyword>
<comment type="caution">
    <text evidence="7">The sequence shown here is derived from an EMBL/GenBank/DDBJ whole genome shotgun (WGS) entry which is preliminary data.</text>
</comment>
<feature type="transmembrane region" description="Helical" evidence="6">
    <location>
        <begin position="146"/>
        <end position="174"/>
    </location>
</feature>
<gene>
    <name evidence="7" type="ORF">DUT91_19610</name>
</gene>